<feature type="compositionally biased region" description="Polar residues" evidence="2">
    <location>
        <begin position="292"/>
        <end position="308"/>
    </location>
</feature>
<dbReference type="PANTHER" id="PTHR31807:SF2">
    <property type="entry name" value="PROTEIN SNOWY COTYLEDON 3"/>
    <property type="match status" value="1"/>
</dbReference>
<feature type="non-terminal residue" evidence="3">
    <location>
        <position position="1"/>
    </location>
</feature>
<evidence type="ECO:0000256" key="2">
    <source>
        <dbReference type="SAM" id="MobiDB-lite"/>
    </source>
</evidence>
<sequence>REREKRSRGGGRSALRRVGGIMVAASAGALAAAARPRNPKNPSASREDVPNPARPPLIPSEKDNAAVSRRTPTKEVTSRYLSAYASSCSSSTSNSSSSTSSSSSTPSRRFPSPLLTPRPPTTAPAPALLHPATPRRSQSVDRTRPATPRPDHGRPADAAAAEISSAGRALCTTRSLSVSFQGESFFFQTSKAKADTPNSTRKPTPDRRRNATTPTRSSRIGGGSDRQLENSRSGDYHLWPAARTKKSNPLMRSLDYSLDKKESIVATVRLMQQHPMMLGEGRRASVDCGDLSASSDTESVSSGSNSGAHESCVPVRARVTPRGISVPARFWQETNSRLRRLPEPGLSLLTPLPRAAATQKLVPVKKLSVDNPTLSPTAVSSTLRGPIRSATPSNVASSPSRLTASPSRTRSNSTLSGSGTVGQPGNAPSIISFAAEVRRSRKGENRIEEAHSLRLFHNRHLQWRYANARVTSSLLVQRENAERNVYNAWITTTEMRDSVIIKKIKLYLLRRNMKLASILREQMTCLEEWSLVDREHCSSLSGSTEALKASILRLPVVGGARADIQDVKDTVGSAVDVMQAIGSSICPVLSKVEEMSALVSEQTKLAAQERALLEQSRDLLCTVAAMHVKQCSLRGHLLQLKHTSS</sequence>
<dbReference type="GO" id="GO:0005737">
    <property type="term" value="C:cytoplasm"/>
    <property type="evidence" value="ECO:0007669"/>
    <property type="project" value="TreeGrafter"/>
</dbReference>
<feature type="compositionally biased region" description="Basic and acidic residues" evidence="2">
    <location>
        <begin position="226"/>
        <end position="235"/>
    </location>
</feature>
<dbReference type="GO" id="GO:0005880">
    <property type="term" value="C:nuclear microtubule"/>
    <property type="evidence" value="ECO:0007669"/>
    <property type="project" value="TreeGrafter"/>
</dbReference>
<comment type="similarity">
    <text evidence="1">Belongs to the QWRF family.</text>
</comment>
<proteinExistence type="inferred from homology"/>
<feature type="region of interest" description="Disordered" evidence="2">
    <location>
        <begin position="370"/>
        <end position="427"/>
    </location>
</feature>
<evidence type="ECO:0000256" key="1">
    <source>
        <dbReference type="ARBA" id="ARBA00010016"/>
    </source>
</evidence>
<dbReference type="Pfam" id="PF04484">
    <property type="entry name" value="QWRF"/>
    <property type="match status" value="1"/>
</dbReference>
<feature type="compositionally biased region" description="Polar residues" evidence="2">
    <location>
        <begin position="370"/>
        <end position="383"/>
    </location>
</feature>
<feature type="region of interest" description="Disordered" evidence="2">
    <location>
        <begin position="289"/>
        <end position="310"/>
    </location>
</feature>
<feature type="region of interest" description="Disordered" evidence="2">
    <location>
        <begin position="191"/>
        <end position="240"/>
    </location>
</feature>
<feature type="compositionally biased region" description="Pro residues" evidence="2">
    <location>
        <begin position="114"/>
        <end position="123"/>
    </location>
</feature>
<dbReference type="GO" id="GO:0008017">
    <property type="term" value="F:microtubule binding"/>
    <property type="evidence" value="ECO:0007669"/>
    <property type="project" value="TreeGrafter"/>
</dbReference>
<name>A0A1D1Z642_9ARAE</name>
<reference evidence="3" key="1">
    <citation type="submission" date="2015-07" db="EMBL/GenBank/DDBJ databases">
        <title>Transcriptome Assembly of Anthurium amnicola.</title>
        <authorList>
            <person name="Suzuki J."/>
        </authorList>
    </citation>
    <scope>NUCLEOTIDE SEQUENCE</scope>
</reference>
<organism evidence="3">
    <name type="scientific">Anthurium amnicola</name>
    <dbReference type="NCBI Taxonomy" id="1678845"/>
    <lineage>
        <taxon>Eukaryota</taxon>
        <taxon>Viridiplantae</taxon>
        <taxon>Streptophyta</taxon>
        <taxon>Embryophyta</taxon>
        <taxon>Tracheophyta</taxon>
        <taxon>Spermatophyta</taxon>
        <taxon>Magnoliopsida</taxon>
        <taxon>Liliopsida</taxon>
        <taxon>Araceae</taxon>
        <taxon>Pothoideae</taxon>
        <taxon>Potheae</taxon>
        <taxon>Anthurium</taxon>
    </lineage>
</organism>
<feature type="compositionally biased region" description="Low complexity" evidence="2">
    <location>
        <begin position="124"/>
        <end position="135"/>
    </location>
</feature>
<dbReference type="GO" id="GO:0051225">
    <property type="term" value="P:spindle assembly"/>
    <property type="evidence" value="ECO:0007669"/>
    <property type="project" value="TreeGrafter"/>
</dbReference>
<dbReference type="PANTHER" id="PTHR31807">
    <property type="entry name" value="AUGMIN FAMILY MEMBER"/>
    <property type="match status" value="1"/>
</dbReference>
<dbReference type="EMBL" id="GDJX01005579">
    <property type="protein sequence ID" value="JAT62357.1"/>
    <property type="molecule type" value="Transcribed_RNA"/>
</dbReference>
<accession>A0A1D1Z642</accession>
<gene>
    <name evidence="3" type="primary">DDB_G0286969_5</name>
    <name evidence="3" type="ORF">g.77397</name>
</gene>
<feature type="compositionally biased region" description="Polar residues" evidence="2">
    <location>
        <begin position="191"/>
        <end position="202"/>
    </location>
</feature>
<feature type="region of interest" description="Disordered" evidence="2">
    <location>
        <begin position="29"/>
        <end position="161"/>
    </location>
</feature>
<feature type="compositionally biased region" description="Basic and acidic residues" evidence="2">
    <location>
        <begin position="138"/>
        <end position="155"/>
    </location>
</feature>
<feature type="compositionally biased region" description="Low complexity" evidence="2">
    <location>
        <begin position="86"/>
        <end position="113"/>
    </location>
</feature>
<dbReference type="AlphaFoldDB" id="A0A1D1Z642"/>
<protein>
    <submittedName>
        <fullName evidence="3">von Willebrand factor A domain-containing protein DDB_G0286969</fullName>
    </submittedName>
</protein>
<evidence type="ECO:0000313" key="3">
    <source>
        <dbReference type="EMBL" id="JAT62357.1"/>
    </source>
</evidence>
<dbReference type="InterPro" id="IPR007573">
    <property type="entry name" value="QWRF"/>
</dbReference>
<feature type="compositionally biased region" description="Polar residues" evidence="2">
    <location>
        <begin position="390"/>
        <end position="423"/>
    </location>
</feature>